<dbReference type="EMBL" id="MUJZ01070906">
    <property type="protein sequence ID" value="OTF69374.1"/>
    <property type="molecule type" value="Genomic_DNA"/>
</dbReference>
<proteinExistence type="predicted"/>
<dbReference type="OrthoDB" id="786951at2759"/>
<comment type="caution">
    <text evidence="1">The sequence shown here is derived from an EMBL/GenBank/DDBJ whole genome shotgun (WGS) entry which is preliminary data.</text>
</comment>
<sequence>MECQPRSRQTIKALEEEKREAGLSKPLLDPENKGFRLLEKMMAKTKCN</sequence>
<feature type="non-terminal residue" evidence="1">
    <location>
        <position position="48"/>
    </location>
</feature>
<accession>A0A1Y3ANJ0</accession>
<gene>
    <name evidence="1" type="ORF">BLA29_010663</name>
</gene>
<keyword evidence="2" id="KW-1185">Reference proteome</keyword>
<dbReference type="Proteomes" id="UP000194236">
    <property type="component" value="Unassembled WGS sequence"/>
</dbReference>
<protein>
    <submittedName>
        <fullName evidence="1">Uncharacterized protein</fullName>
    </submittedName>
</protein>
<organism evidence="1 2">
    <name type="scientific">Euroglyphus maynei</name>
    <name type="common">Mayne's house dust mite</name>
    <dbReference type="NCBI Taxonomy" id="6958"/>
    <lineage>
        <taxon>Eukaryota</taxon>
        <taxon>Metazoa</taxon>
        <taxon>Ecdysozoa</taxon>
        <taxon>Arthropoda</taxon>
        <taxon>Chelicerata</taxon>
        <taxon>Arachnida</taxon>
        <taxon>Acari</taxon>
        <taxon>Acariformes</taxon>
        <taxon>Sarcoptiformes</taxon>
        <taxon>Astigmata</taxon>
        <taxon>Psoroptidia</taxon>
        <taxon>Analgoidea</taxon>
        <taxon>Pyroglyphidae</taxon>
        <taxon>Pyroglyphinae</taxon>
        <taxon>Euroglyphus</taxon>
    </lineage>
</organism>
<name>A0A1Y3ANJ0_EURMA</name>
<evidence type="ECO:0000313" key="2">
    <source>
        <dbReference type="Proteomes" id="UP000194236"/>
    </source>
</evidence>
<evidence type="ECO:0000313" key="1">
    <source>
        <dbReference type="EMBL" id="OTF69374.1"/>
    </source>
</evidence>
<dbReference type="AlphaFoldDB" id="A0A1Y3ANJ0"/>
<reference evidence="1 2" key="1">
    <citation type="submission" date="2017-03" db="EMBL/GenBank/DDBJ databases">
        <title>Genome Survey of Euroglyphus maynei.</title>
        <authorList>
            <person name="Arlian L.G."/>
            <person name="Morgan M.S."/>
            <person name="Rider S.D."/>
        </authorList>
    </citation>
    <scope>NUCLEOTIDE SEQUENCE [LARGE SCALE GENOMIC DNA]</scope>
    <source>
        <strain evidence="1">Arlian Lab</strain>
        <tissue evidence="1">Whole body</tissue>
    </source>
</reference>